<keyword evidence="3 6" id="KW-1133">Transmembrane helix</keyword>
<feature type="compositionally biased region" description="Low complexity" evidence="5">
    <location>
        <begin position="408"/>
        <end position="420"/>
    </location>
</feature>
<feature type="compositionally biased region" description="Low complexity" evidence="5">
    <location>
        <begin position="74"/>
        <end position="136"/>
    </location>
</feature>
<feature type="region of interest" description="Disordered" evidence="5">
    <location>
        <begin position="594"/>
        <end position="666"/>
    </location>
</feature>
<dbReference type="PANTHER" id="PTHR15549">
    <property type="entry name" value="PAIRED IMMUNOGLOBULIN-LIKE TYPE 2 RECEPTOR"/>
    <property type="match status" value="1"/>
</dbReference>
<feature type="region of interest" description="Disordered" evidence="5">
    <location>
        <begin position="229"/>
        <end position="309"/>
    </location>
</feature>
<dbReference type="Proteomes" id="UP000298030">
    <property type="component" value="Unassembled WGS sequence"/>
</dbReference>
<protein>
    <submittedName>
        <fullName evidence="7">Uncharacterized protein</fullName>
    </submittedName>
</protein>
<dbReference type="GO" id="GO:0016020">
    <property type="term" value="C:membrane"/>
    <property type="evidence" value="ECO:0007669"/>
    <property type="project" value="UniProtKB-SubCell"/>
</dbReference>
<feature type="region of interest" description="Disordered" evidence="5">
    <location>
        <begin position="69"/>
        <end position="138"/>
    </location>
</feature>
<feature type="compositionally biased region" description="Low complexity" evidence="5">
    <location>
        <begin position="511"/>
        <end position="527"/>
    </location>
</feature>
<keyword evidence="8" id="KW-1185">Reference proteome</keyword>
<keyword evidence="2 6" id="KW-0812">Transmembrane</keyword>
<comment type="caution">
    <text evidence="7">The sequence shown here is derived from an EMBL/GenBank/DDBJ whole genome shotgun (WGS) entry which is preliminary data.</text>
</comment>
<feature type="compositionally biased region" description="Basic and acidic residues" evidence="5">
    <location>
        <begin position="31"/>
        <end position="45"/>
    </location>
</feature>
<evidence type="ECO:0000256" key="2">
    <source>
        <dbReference type="ARBA" id="ARBA00022692"/>
    </source>
</evidence>
<dbReference type="AlphaFoldDB" id="A0A4Y7TGG4"/>
<feature type="compositionally biased region" description="Low complexity" evidence="5">
    <location>
        <begin position="685"/>
        <end position="703"/>
    </location>
</feature>
<evidence type="ECO:0000256" key="1">
    <source>
        <dbReference type="ARBA" id="ARBA00004167"/>
    </source>
</evidence>
<dbReference type="EMBL" id="QPFP01000013">
    <property type="protein sequence ID" value="TEB33265.1"/>
    <property type="molecule type" value="Genomic_DNA"/>
</dbReference>
<evidence type="ECO:0000313" key="7">
    <source>
        <dbReference type="EMBL" id="TEB33265.1"/>
    </source>
</evidence>
<keyword evidence="4 6" id="KW-0472">Membrane</keyword>
<comment type="subcellular location">
    <subcellularLocation>
        <location evidence="1">Membrane</location>
        <topology evidence="1">Single-pass membrane protein</topology>
    </subcellularLocation>
</comment>
<feature type="region of interest" description="Disordered" evidence="5">
    <location>
        <begin position="1"/>
        <end position="48"/>
    </location>
</feature>
<dbReference type="GO" id="GO:0071944">
    <property type="term" value="C:cell periphery"/>
    <property type="evidence" value="ECO:0007669"/>
    <property type="project" value="UniProtKB-ARBA"/>
</dbReference>
<feature type="compositionally biased region" description="Low complexity" evidence="5">
    <location>
        <begin position="157"/>
        <end position="169"/>
    </location>
</feature>
<dbReference type="InterPro" id="IPR051694">
    <property type="entry name" value="Immunoregulatory_rcpt-like"/>
</dbReference>
<feature type="region of interest" description="Disordered" evidence="5">
    <location>
        <begin position="503"/>
        <end position="552"/>
    </location>
</feature>
<evidence type="ECO:0000256" key="4">
    <source>
        <dbReference type="ARBA" id="ARBA00023136"/>
    </source>
</evidence>
<feature type="compositionally biased region" description="Polar residues" evidence="5">
    <location>
        <begin position="619"/>
        <end position="633"/>
    </location>
</feature>
<accession>A0A4Y7TGG4</accession>
<sequence>MDTHGIHRRQPHSALRKKRFQPARLPGLHDLGVEKSTPVDRRSLEGRQLTAIPELPGFTIPLSDIFPPVLPTQSSTTELPATPTTTSSTSTSQETTSTSTTTSTTSSTTTSTTPTTTSTTQAPPPTTTSTPTTSTSRVVVTEVDNETAVLTSFFGQSSTATPSSTTLSSNDGGDDSNTGPIVGGIVAGVIALVVVLVALVWWIRRRGRGKLENDITPFSPHDFRRSAYLINDDPSDSPSGAGPASLSRGPTLHRGGFGDDDPMNPHAGIGATPRPPSMIERRLAQTPANSGGYDGGFNPNVYPSSSHGHGEQYYNGAPQMSAHAHPMPLHYNYDGGAPSGEGYGYGAGVGVGAGAPYGFNQFQVYGDHPHYSGVPFERYGPEQGGAHEPQNPFGHSADPNIQNPFMTPSQSQAPQLQSPFSPTPSSAHEVVAEDAESAVPGTAVLAQVGGAAVLTRSVSVKSKHSKSNLSISIPKSIPVNATAVNGSAVSSNEEEQTKNAAVAYPALKRQGSSSSVSTSRSGSSRRGNAAVKAPPPALPIKEEDIPPSSDYVDLARSSVSPFQAAQYAEISKRLNTDVPQGLPNTLVDEYVTTATTRDRDLPPLPPPGQGTTAEGHRTSAISNTDSSGSSITAPNMMFDFPIPPPSPLTVTSRHSHSSLASGHDNSHFAAPKVRIDSLPPQLPEISIGSSSSSSPSNSKSGINHDSFLNPPPGMSVMMSMGLNSAKDSPIYPSGITAGASPLLGKFPVTPSPLGMSFDFESQAQTPVPKVPELDQGRQGQDVKQSKGKEKERPMTVYDEADAYGGI</sequence>
<feature type="compositionally biased region" description="Polar residues" evidence="5">
    <location>
        <begin position="648"/>
        <end position="660"/>
    </location>
</feature>
<name>A0A4Y7TGG4_COPMI</name>
<evidence type="ECO:0000256" key="6">
    <source>
        <dbReference type="SAM" id="Phobius"/>
    </source>
</evidence>
<feature type="compositionally biased region" description="Low complexity" evidence="5">
    <location>
        <begin position="236"/>
        <end position="245"/>
    </location>
</feature>
<feature type="compositionally biased region" description="Basic residues" evidence="5">
    <location>
        <begin position="1"/>
        <end position="21"/>
    </location>
</feature>
<feature type="region of interest" description="Disordered" evidence="5">
    <location>
        <begin position="378"/>
        <end position="429"/>
    </location>
</feature>
<dbReference type="OrthoDB" id="3263296at2759"/>
<organism evidence="7 8">
    <name type="scientific">Coprinellus micaceus</name>
    <name type="common">Glistening ink-cap mushroom</name>
    <name type="synonym">Coprinus micaceus</name>
    <dbReference type="NCBI Taxonomy" id="71717"/>
    <lineage>
        <taxon>Eukaryota</taxon>
        <taxon>Fungi</taxon>
        <taxon>Dikarya</taxon>
        <taxon>Basidiomycota</taxon>
        <taxon>Agaricomycotina</taxon>
        <taxon>Agaricomycetes</taxon>
        <taxon>Agaricomycetidae</taxon>
        <taxon>Agaricales</taxon>
        <taxon>Agaricineae</taxon>
        <taxon>Psathyrellaceae</taxon>
        <taxon>Coprinellus</taxon>
    </lineage>
</organism>
<feature type="region of interest" description="Disordered" evidence="5">
    <location>
        <begin position="154"/>
        <end position="175"/>
    </location>
</feature>
<feature type="compositionally biased region" description="Basic and acidic residues" evidence="5">
    <location>
        <begin position="783"/>
        <end position="793"/>
    </location>
</feature>
<reference evidence="7 8" key="1">
    <citation type="journal article" date="2019" name="Nat. Ecol. Evol.">
        <title>Megaphylogeny resolves global patterns of mushroom evolution.</title>
        <authorList>
            <person name="Varga T."/>
            <person name="Krizsan K."/>
            <person name="Foldi C."/>
            <person name="Dima B."/>
            <person name="Sanchez-Garcia M."/>
            <person name="Sanchez-Ramirez S."/>
            <person name="Szollosi G.J."/>
            <person name="Szarkandi J.G."/>
            <person name="Papp V."/>
            <person name="Albert L."/>
            <person name="Andreopoulos W."/>
            <person name="Angelini C."/>
            <person name="Antonin V."/>
            <person name="Barry K.W."/>
            <person name="Bougher N.L."/>
            <person name="Buchanan P."/>
            <person name="Buyck B."/>
            <person name="Bense V."/>
            <person name="Catcheside P."/>
            <person name="Chovatia M."/>
            <person name="Cooper J."/>
            <person name="Damon W."/>
            <person name="Desjardin D."/>
            <person name="Finy P."/>
            <person name="Geml J."/>
            <person name="Haridas S."/>
            <person name="Hughes K."/>
            <person name="Justo A."/>
            <person name="Karasinski D."/>
            <person name="Kautmanova I."/>
            <person name="Kiss B."/>
            <person name="Kocsube S."/>
            <person name="Kotiranta H."/>
            <person name="LaButti K.M."/>
            <person name="Lechner B.E."/>
            <person name="Liimatainen K."/>
            <person name="Lipzen A."/>
            <person name="Lukacs Z."/>
            <person name="Mihaltcheva S."/>
            <person name="Morgado L.N."/>
            <person name="Niskanen T."/>
            <person name="Noordeloos M.E."/>
            <person name="Ohm R.A."/>
            <person name="Ortiz-Santana B."/>
            <person name="Ovrebo C."/>
            <person name="Racz N."/>
            <person name="Riley R."/>
            <person name="Savchenko A."/>
            <person name="Shiryaev A."/>
            <person name="Soop K."/>
            <person name="Spirin V."/>
            <person name="Szebenyi C."/>
            <person name="Tomsovsky M."/>
            <person name="Tulloss R.E."/>
            <person name="Uehling J."/>
            <person name="Grigoriev I.V."/>
            <person name="Vagvolgyi C."/>
            <person name="Papp T."/>
            <person name="Martin F.M."/>
            <person name="Miettinen O."/>
            <person name="Hibbett D.S."/>
            <person name="Nagy L.G."/>
        </authorList>
    </citation>
    <scope>NUCLEOTIDE SEQUENCE [LARGE SCALE GENOMIC DNA]</scope>
    <source>
        <strain evidence="7 8">FP101781</strain>
    </source>
</reference>
<feature type="region of interest" description="Disordered" evidence="5">
    <location>
        <begin position="757"/>
        <end position="793"/>
    </location>
</feature>
<dbReference type="PANTHER" id="PTHR15549:SF30">
    <property type="entry name" value="MID2 DOMAIN-CONTAINING PROTEIN"/>
    <property type="match status" value="1"/>
</dbReference>
<feature type="transmembrane region" description="Helical" evidence="6">
    <location>
        <begin position="181"/>
        <end position="203"/>
    </location>
</feature>
<evidence type="ECO:0000256" key="3">
    <source>
        <dbReference type="ARBA" id="ARBA00022989"/>
    </source>
</evidence>
<evidence type="ECO:0000313" key="8">
    <source>
        <dbReference type="Proteomes" id="UP000298030"/>
    </source>
</evidence>
<gene>
    <name evidence="7" type="ORF">FA13DRAFT_1790285</name>
</gene>
<feature type="region of interest" description="Disordered" evidence="5">
    <location>
        <begin position="679"/>
        <end position="711"/>
    </location>
</feature>
<evidence type="ECO:0000256" key="5">
    <source>
        <dbReference type="SAM" id="MobiDB-lite"/>
    </source>
</evidence>
<dbReference type="STRING" id="71717.A0A4Y7TGG4"/>
<proteinExistence type="predicted"/>